<dbReference type="OrthoDB" id="9801098at2"/>
<dbReference type="PANTHER" id="PTHR31223">
    <property type="entry name" value="LOG FAMILY PROTEIN YJL055W"/>
    <property type="match status" value="1"/>
</dbReference>
<keyword evidence="2" id="KW-0378">Hydrolase</keyword>
<dbReference type="InterPro" id="IPR005269">
    <property type="entry name" value="LOG"/>
</dbReference>
<reference evidence="3 4" key="1">
    <citation type="journal article" date="2015" name="Genome Announc.">
        <title>Draft Genome Sequence of the Terrestrial Cyanobacterium Scytonema millei VB511283, Isolated from Eastern India.</title>
        <authorList>
            <person name="Sen D."/>
            <person name="Chandrababunaidu M.M."/>
            <person name="Singh D."/>
            <person name="Sanghi N."/>
            <person name="Ghorai A."/>
            <person name="Mishra G.P."/>
            <person name="Madduluri M."/>
            <person name="Adhikary S.P."/>
            <person name="Tripathy S."/>
        </authorList>
    </citation>
    <scope>NUCLEOTIDE SEQUENCE [LARGE SCALE GENOMIC DNA]</scope>
    <source>
        <strain evidence="3 4">VB511283</strain>
    </source>
</reference>
<accession>A0A9X5E3P9</accession>
<keyword evidence="4" id="KW-1185">Reference proteome</keyword>
<dbReference type="EC" id="3.2.2.n1" evidence="2"/>
<name>A0A9X5E3P9_9CYAN</name>
<dbReference type="PANTHER" id="PTHR31223:SF70">
    <property type="entry name" value="LOG FAMILY PROTEIN YJL055W"/>
    <property type="match status" value="1"/>
</dbReference>
<evidence type="ECO:0000313" key="3">
    <source>
        <dbReference type="EMBL" id="NHC34554.1"/>
    </source>
</evidence>
<evidence type="ECO:0000256" key="2">
    <source>
        <dbReference type="RuleBase" id="RU363015"/>
    </source>
</evidence>
<evidence type="ECO:0000256" key="1">
    <source>
        <dbReference type="ARBA" id="ARBA00006763"/>
    </source>
</evidence>
<proteinExistence type="inferred from homology"/>
<dbReference type="GO" id="GO:0005829">
    <property type="term" value="C:cytosol"/>
    <property type="evidence" value="ECO:0007669"/>
    <property type="project" value="TreeGrafter"/>
</dbReference>
<dbReference type="InterPro" id="IPR031100">
    <property type="entry name" value="LOG_fam"/>
</dbReference>
<evidence type="ECO:0000313" key="4">
    <source>
        <dbReference type="Proteomes" id="UP000031532"/>
    </source>
</evidence>
<comment type="caution">
    <text evidence="3">The sequence shown here is derived from an EMBL/GenBank/DDBJ whole genome shotgun (WGS) entry which is preliminary data.</text>
</comment>
<dbReference type="Gene3D" id="3.40.50.450">
    <property type="match status" value="1"/>
</dbReference>
<dbReference type="AlphaFoldDB" id="A0A9X5E3P9"/>
<organism evidence="3 4">
    <name type="scientific">Scytonema millei VB511283</name>
    <dbReference type="NCBI Taxonomy" id="1245923"/>
    <lineage>
        <taxon>Bacteria</taxon>
        <taxon>Bacillati</taxon>
        <taxon>Cyanobacteriota</taxon>
        <taxon>Cyanophyceae</taxon>
        <taxon>Nostocales</taxon>
        <taxon>Scytonemataceae</taxon>
        <taxon>Scytonema</taxon>
    </lineage>
</organism>
<dbReference type="EMBL" id="JTJC03000002">
    <property type="protein sequence ID" value="NHC34554.1"/>
    <property type="molecule type" value="Genomic_DNA"/>
</dbReference>
<protein>
    <recommendedName>
        <fullName evidence="2">Cytokinin riboside 5'-monophosphate phosphoribohydrolase</fullName>
        <ecNumber evidence="2">3.2.2.n1</ecNumber>
    </recommendedName>
</protein>
<dbReference type="GO" id="GO:0009691">
    <property type="term" value="P:cytokinin biosynthetic process"/>
    <property type="evidence" value="ECO:0007669"/>
    <property type="project" value="UniProtKB-UniRule"/>
</dbReference>
<dbReference type="Pfam" id="PF03641">
    <property type="entry name" value="Lysine_decarbox"/>
    <property type="match status" value="1"/>
</dbReference>
<sequence length="194" mass="21086">MESICIFCGSSTGNRSIYQEAAQAMGEAIARRGLSLVYGGGNVGLMGMVADAALAAGGEVIGVIPKFLVDKEIAHNGLTQLHVVDSMHDRKALMTELADAFIALPGGYGTLEEFCEILTWAQLGLHQKPQGLLNVEGYYNPLLQLFDRAVTEEFLKSELRSLVLESSVPEDLLNLLASYQPITVEKWLRQDTEA</sequence>
<keyword evidence="2" id="KW-0203">Cytokinin biosynthesis</keyword>
<dbReference type="RefSeq" id="WP_039716877.1">
    <property type="nucleotide sequence ID" value="NZ_JTJC03000002.1"/>
</dbReference>
<dbReference type="NCBIfam" id="TIGR00730">
    <property type="entry name" value="Rossman fold protein, TIGR00730 family"/>
    <property type="match status" value="1"/>
</dbReference>
<dbReference type="GO" id="GO:0016799">
    <property type="term" value="F:hydrolase activity, hydrolyzing N-glycosyl compounds"/>
    <property type="evidence" value="ECO:0007669"/>
    <property type="project" value="TreeGrafter"/>
</dbReference>
<comment type="similarity">
    <text evidence="1 2">Belongs to the LOG family.</text>
</comment>
<dbReference type="SUPFAM" id="SSF102405">
    <property type="entry name" value="MCP/YpsA-like"/>
    <property type="match status" value="1"/>
</dbReference>
<gene>
    <name evidence="3" type="ORF">QH73_0007750</name>
</gene>
<dbReference type="Proteomes" id="UP000031532">
    <property type="component" value="Unassembled WGS sequence"/>
</dbReference>